<comment type="similarity">
    <text evidence="1">Belongs to the aldehyde dehydrogenase family.</text>
</comment>
<dbReference type="OrthoDB" id="9812625at2"/>
<gene>
    <name evidence="4" type="primary">betB_1</name>
    <name evidence="4" type="ORF">XINFAN_00745</name>
</gene>
<protein>
    <submittedName>
        <fullName evidence="4">NAD/NADP-dependent betaine aldehyde dehydrogenase</fullName>
        <ecNumber evidence="4">1.2.1.8</ecNumber>
    </submittedName>
</protein>
<evidence type="ECO:0000256" key="1">
    <source>
        <dbReference type="ARBA" id="ARBA00009986"/>
    </source>
</evidence>
<feature type="domain" description="Aldehyde dehydrogenase" evidence="3">
    <location>
        <begin position="17"/>
        <end position="475"/>
    </location>
</feature>
<proteinExistence type="inferred from homology"/>
<dbReference type="GO" id="GO:0008802">
    <property type="term" value="F:betaine-aldehyde dehydrogenase (NAD+) activity"/>
    <property type="evidence" value="ECO:0007669"/>
    <property type="project" value="UniProtKB-EC"/>
</dbReference>
<dbReference type="Gene3D" id="3.40.309.10">
    <property type="entry name" value="Aldehyde Dehydrogenase, Chain A, domain 2"/>
    <property type="match status" value="1"/>
</dbReference>
<accession>A0A3P5X4Z7</accession>
<dbReference type="InterPro" id="IPR015590">
    <property type="entry name" value="Aldehyde_DH_dom"/>
</dbReference>
<dbReference type="InterPro" id="IPR016161">
    <property type="entry name" value="Ald_DH/histidinol_DH"/>
</dbReference>
<sequence length="485" mass="51200">MNLHDHWIDGVSVAPADGARLERVSPADGRVIAAAALGTAGDLDAAVVAARRAFDTGPWTTLPGSQRGEVLLRLAALIEENLEALAFLEAEEAGKPLAVGRSELQFGIELIRYAASLASGLSGRLLSESGPEAMGLVLQQPLGVIGVICPWNYPAVCLLQKLPFALAAGCAVVAKPSELTAGTTVQIARLAREAGLPDGQFNVVIGTGEVVGEAMTAHPGIDKISFTGSGRIGRRIAAKCGESLKRYSLELGGKGANIIFADADLDAAVEGAFQGFTINKGEECCAGSRILVEESIAGDFTARLLARCAAARLGGVRDEEAEIGPLIHEQHLQKVLSFIEGARADGARLLCGGERLTGGDYAKGTYLPPTIFTDVRPDMTLFREEVFGPVAALMTFRTLDEAVQIANDTTYGLANGIWTGSLDKAMAMTRRLQSGMLYVNTYLELVPQLPFGGMKSSGMGHENGPEGLQEFLTTRSAFIRLRTAF</sequence>
<dbReference type="InterPro" id="IPR016163">
    <property type="entry name" value="Ald_DH_C"/>
</dbReference>
<dbReference type="FunFam" id="3.40.605.10:FF:000007">
    <property type="entry name" value="NAD/NADP-dependent betaine aldehyde dehydrogenase"/>
    <property type="match status" value="1"/>
</dbReference>
<dbReference type="SUPFAM" id="SSF53720">
    <property type="entry name" value="ALDH-like"/>
    <property type="match status" value="1"/>
</dbReference>
<dbReference type="EMBL" id="UXAW01000041">
    <property type="protein sequence ID" value="VDC22344.1"/>
    <property type="molecule type" value="Genomic_DNA"/>
</dbReference>
<dbReference type="Gene3D" id="3.40.605.10">
    <property type="entry name" value="Aldehyde Dehydrogenase, Chain A, domain 1"/>
    <property type="match status" value="1"/>
</dbReference>
<keyword evidence="2 4" id="KW-0560">Oxidoreductase</keyword>
<dbReference type="AlphaFoldDB" id="A0A3P5X4Z7"/>
<dbReference type="FunFam" id="3.40.309.10:FF:000012">
    <property type="entry name" value="Betaine aldehyde dehydrogenase"/>
    <property type="match status" value="1"/>
</dbReference>
<evidence type="ECO:0000313" key="4">
    <source>
        <dbReference type="EMBL" id="VDC22344.1"/>
    </source>
</evidence>
<dbReference type="Pfam" id="PF00171">
    <property type="entry name" value="Aldedh"/>
    <property type="match status" value="1"/>
</dbReference>
<dbReference type="EC" id="1.2.1.8" evidence="4"/>
<evidence type="ECO:0000313" key="5">
    <source>
        <dbReference type="Proteomes" id="UP000277498"/>
    </source>
</evidence>
<evidence type="ECO:0000259" key="3">
    <source>
        <dbReference type="Pfam" id="PF00171"/>
    </source>
</evidence>
<reference evidence="4 5" key="1">
    <citation type="submission" date="2018-11" db="EMBL/GenBank/DDBJ databases">
        <authorList>
            <person name="Criscuolo A."/>
        </authorList>
    </citation>
    <scope>NUCLEOTIDE SEQUENCE [LARGE SCALE GENOMIC DNA]</scope>
    <source>
        <strain evidence="4">ACIP111625</strain>
    </source>
</reference>
<evidence type="ECO:0000256" key="2">
    <source>
        <dbReference type="ARBA" id="ARBA00023002"/>
    </source>
</evidence>
<name>A0A3P5X4Z7_9RHOB</name>
<dbReference type="InterPro" id="IPR016162">
    <property type="entry name" value="Ald_DH_N"/>
</dbReference>
<organism evidence="4 5">
    <name type="scientific">Pseudogemmobacter humi</name>
    <dbReference type="NCBI Taxonomy" id="2483812"/>
    <lineage>
        <taxon>Bacteria</taxon>
        <taxon>Pseudomonadati</taxon>
        <taxon>Pseudomonadota</taxon>
        <taxon>Alphaproteobacteria</taxon>
        <taxon>Rhodobacterales</taxon>
        <taxon>Paracoccaceae</taxon>
        <taxon>Pseudogemmobacter</taxon>
    </lineage>
</organism>
<keyword evidence="5" id="KW-1185">Reference proteome</keyword>
<dbReference type="PANTHER" id="PTHR11699">
    <property type="entry name" value="ALDEHYDE DEHYDROGENASE-RELATED"/>
    <property type="match status" value="1"/>
</dbReference>
<dbReference type="RefSeq" id="WP_124085175.1">
    <property type="nucleotide sequence ID" value="NZ_UXAW01000041.1"/>
</dbReference>
<dbReference type="Proteomes" id="UP000277498">
    <property type="component" value="Unassembled WGS sequence"/>
</dbReference>